<dbReference type="GeneID" id="109102733"/>
<feature type="compositionally biased region" description="Basic residues" evidence="1">
    <location>
        <begin position="428"/>
        <end position="437"/>
    </location>
</feature>
<dbReference type="PANTHER" id="PTHR22145:SF4">
    <property type="entry name" value="PROTEIN FAM217A"/>
    <property type="match status" value="1"/>
</dbReference>
<accession>A0A9Q9W084</accession>
<dbReference type="KEGG" id="ccar:109102733"/>
<evidence type="ECO:0000313" key="2">
    <source>
        <dbReference type="RefSeq" id="XP_042574444.1"/>
    </source>
</evidence>
<feature type="region of interest" description="Disordered" evidence="1">
    <location>
        <begin position="358"/>
        <end position="382"/>
    </location>
</feature>
<gene>
    <name evidence="2" type="primary">LOC109102733</name>
</gene>
<evidence type="ECO:0000256" key="1">
    <source>
        <dbReference type="SAM" id="MobiDB-lite"/>
    </source>
</evidence>
<dbReference type="InterPro" id="IPR029266">
    <property type="entry name" value="FAM217"/>
</dbReference>
<organism evidence="2">
    <name type="scientific">Cyprinus carpio</name>
    <name type="common">Common carp</name>
    <dbReference type="NCBI Taxonomy" id="7962"/>
    <lineage>
        <taxon>Eukaryota</taxon>
        <taxon>Metazoa</taxon>
        <taxon>Chordata</taxon>
        <taxon>Craniata</taxon>
        <taxon>Vertebrata</taxon>
        <taxon>Euteleostomi</taxon>
        <taxon>Actinopterygii</taxon>
        <taxon>Neopterygii</taxon>
        <taxon>Teleostei</taxon>
        <taxon>Ostariophysi</taxon>
        <taxon>Cypriniformes</taxon>
        <taxon>Cyprinidae</taxon>
        <taxon>Cyprininae</taxon>
        <taxon>Cyprinus</taxon>
    </lineage>
</organism>
<name>A0A9Q9W084_CYPCA</name>
<dbReference type="AlphaFoldDB" id="A0A9Q9W084"/>
<dbReference type="RefSeq" id="XP_042574444.1">
    <property type="nucleotide sequence ID" value="XM_042718510.1"/>
</dbReference>
<dbReference type="PANTHER" id="PTHR22145">
    <property type="entry name" value="SI:CH211-266K22.6"/>
    <property type="match status" value="1"/>
</dbReference>
<dbReference type="OrthoDB" id="8763336at2759"/>
<proteinExistence type="predicted"/>
<sequence length="458" mass="51287">MIYDFSMESTKDEISWKSHGVACSAPAAPTSTWRVQSKFRTDLTPPPEGTSWSAECHKDVYITQLVQRLESLHMSAIVNTQQVSLESISNGCTAQEPTTCCSPTKSSQVSKQHHKTQLRMLSHRWQRLGLQPPILWDTQEHISQHKPDLETRPELEIHPIQLSCIVSPRNERPDEIKTISNSLCSRSNNEPLEGNATEASIAVESENSDLSDQEKYNKPILKWETAVELELRPDLFDRDPEPTVTGEGEQVYPEVLPFPLKDLDFSQFQSTADDLENQHNLCYTDPCVTAMAARMLKLEKLQTATIQKEQGKALRSRPTTALVRSANRLRRVESPCSQVEHLRTKGNNSVLEDVTKLALSSSSHSKSTHHNRPSPNAGKMWIGFQQPPALPKKLHSGVVKLKKTDALVQDLVVRSSMPQKCSSANSSKRCKPSKKAMPKSQKTSEKTNVPAKALCRKT</sequence>
<protein>
    <submittedName>
        <fullName evidence="2">Uncharacterized protein LOC109102733</fullName>
    </submittedName>
</protein>
<feature type="compositionally biased region" description="Polar residues" evidence="1">
    <location>
        <begin position="416"/>
        <end position="427"/>
    </location>
</feature>
<feature type="region of interest" description="Disordered" evidence="1">
    <location>
        <begin position="415"/>
        <end position="458"/>
    </location>
</feature>
<reference evidence="2" key="1">
    <citation type="submission" date="2025-08" db="UniProtKB">
        <authorList>
            <consortium name="RefSeq"/>
        </authorList>
    </citation>
    <scope>IDENTIFICATION</scope>
    <source>
        <tissue evidence="2">Muscle</tissue>
    </source>
</reference>
<dbReference type="Proteomes" id="UP001155660">
    <property type="component" value="Chromosome B2"/>
</dbReference>
<dbReference type="Pfam" id="PF15344">
    <property type="entry name" value="FAM217"/>
    <property type="match status" value="1"/>
</dbReference>